<sequence length="201" mass="21541">MSAAQTREDRQPRRGDARLRRAALLAAVGELLAERGTGFSLAEAAGLAGVSTATAYRNFADTDSAIDAFFADLIADLLAAFDRLPAPEDPVAAIRAVCQEWVTQASRWGAAAVHVRSPRGVLARRGAADPVVGGLYDRLDGLVEAAITGGRVPPQDVRFAVLMWVTIFDERVVVDLTHTLAWSADQAAEHLTEAFLRVLHV</sequence>
<reference evidence="4 5" key="1">
    <citation type="submission" date="2023-05" db="EMBL/GenBank/DDBJ databases">
        <title>Actinoplanes sp. NEAU-A12 genome sequencing.</title>
        <authorList>
            <person name="Wang Z.-S."/>
        </authorList>
    </citation>
    <scope>NUCLEOTIDE SEQUENCE [LARGE SCALE GENOMIC DNA]</scope>
    <source>
        <strain evidence="4 5">NEAU-A12</strain>
    </source>
</reference>
<evidence type="ECO:0000313" key="4">
    <source>
        <dbReference type="EMBL" id="MDI6102076.1"/>
    </source>
</evidence>
<dbReference type="EMBL" id="JASCTH010000018">
    <property type="protein sequence ID" value="MDI6102076.1"/>
    <property type="molecule type" value="Genomic_DNA"/>
</dbReference>
<evidence type="ECO:0000256" key="1">
    <source>
        <dbReference type="ARBA" id="ARBA00023125"/>
    </source>
</evidence>
<dbReference type="SUPFAM" id="SSF46689">
    <property type="entry name" value="Homeodomain-like"/>
    <property type="match status" value="1"/>
</dbReference>
<dbReference type="InterPro" id="IPR009057">
    <property type="entry name" value="Homeodomain-like_sf"/>
</dbReference>
<dbReference type="PROSITE" id="PS50977">
    <property type="entry name" value="HTH_TETR_2"/>
    <property type="match status" value="1"/>
</dbReference>
<evidence type="ECO:0000313" key="5">
    <source>
        <dbReference type="Proteomes" id="UP001241758"/>
    </source>
</evidence>
<comment type="caution">
    <text evidence="4">The sequence shown here is derived from an EMBL/GenBank/DDBJ whole genome shotgun (WGS) entry which is preliminary data.</text>
</comment>
<feature type="domain" description="HTH tetR-type" evidence="3">
    <location>
        <begin position="18"/>
        <end position="77"/>
    </location>
</feature>
<evidence type="ECO:0000259" key="3">
    <source>
        <dbReference type="PROSITE" id="PS50977"/>
    </source>
</evidence>
<organism evidence="4 5">
    <name type="scientific">Actinoplanes sandaracinus</name>
    <dbReference type="NCBI Taxonomy" id="3045177"/>
    <lineage>
        <taxon>Bacteria</taxon>
        <taxon>Bacillati</taxon>
        <taxon>Actinomycetota</taxon>
        <taxon>Actinomycetes</taxon>
        <taxon>Micromonosporales</taxon>
        <taxon>Micromonosporaceae</taxon>
        <taxon>Actinoplanes</taxon>
    </lineage>
</organism>
<gene>
    <name evidence="4" type="ORF">QLQ12_25995</name>
</gene>
<dbReference type="RefSeq" id="WP_282763086.1">
    <property type="nucleotide sequence ID" value="NZ_JASCTH010000018.1"/>
</dbReference>
<dbReference type="Gene3D" id="1.10.357.10">
    <property type="entry name" value="Tetracycline Repressor, domain 2"/>
    <property type="match status" value="1"/>
</dbReference>
<protein>
    <submittedName>
        <fullName evidence="4">TetR/AcrR family transcriptional regulator</fullName>
    </submittedName>
</protein>
<keyword evidence="1 2" id="KW-0238">DNA-binding</keyword>
<feature type="DNA-binding region" description="H-T-H motif" evidence="2">
    <location>
        <begin position="40"/>
        <end position="59"/>
    </location>
</feature>
<accession>A0ABT6WQQ7</accession>
<name>A0ABT6WQQ7_9ACTN</name>
<dbReference type="InterPro" id="IPR001647">
    <property type="entry name" value="HTH_TetR"/>
</dbReference>
<evidence type="ECO:0000256" key="2">
    <source>
        <dbReference type="PROSITE-ProRule" id="PRU00335"/>
    </source>
</evidence>
<dbReference type="Proteomes" id="UP001241758">
    <property type="component" value="Unassembled WGS sequence"/>
</dbReference>
<proteinExistence type="predicted"/>
<keyword evidence="5" id="KW-1185">Reference proteome</keyword>